<organism evidence="1 2">
    <name type="scientific">Micromonospora rhizosphaerae</name>
    <dbReference type="NCBI Taxonomy" id="568872"/>
    <lineage>
        <taxon>Bacteria</taxon>
        <taxon>Bacillati</taxon>
        <taxon>Actinomycetota</taxon>
        <taxon>Actinomycetes</taxon>
        <taxon>Micromonosporales</taxon>
        <taxon>Micromonosporaceae</taxon>
        <taxon>Micromonospora</taxon>
    </lineage>
</organism>
<protein>
    <submittedName>
        <fullName evidence="1">Uncharacterized protein</fullName>
    </submittedName>
</protein>
<dbReference type="EMBL" id="FMHV01000002">
    <property type="protein sequence ID" value="SCL27430.1"/>
    <property type="molecule type" value="Genomic_DNA"/>
</dbReference>
<dbReference type="STRING" id="568872.GA0070624_3500"/>
<sequence>MKAARAKRLQRKRRIEQRANAWARGLTLTTGASGLIGAVGAPLLRLLAEQSGLR</sequence>
<reference evidence="2" key="1">
    <citation type="submission" date="2016-06" db="EMBL/GenBank/DDBJ databases">
        <authorList>
            <person name="Varghese N."/>
            <person name="Submissions Spin"/>
        </authorList>
    </citation>
    <scope>NUCLEOTIDE SEQUENCE [LARGE SCALE GENOMIC DNA]</scope>
    <source>
        <strain evidence="2">DSM 45431</strain>
    </source>
</reference>
<proteinExistence type="predicted"/>
<dbReference type="Proteomes" id="UP000199413">
    <property type="component" value="Unassembled WGS sequence"/>
</dbReference>
<accession>A0A1C6SD98</accession>
<dbReference type="AlphaFoldDB" id="A0A1C6SD98"/>
<gene>
    <name evidence="1" type="ORF">GA0070624_3500</name>
</gene>
<name>A0A1C6SD98_9ACTN</name>
<keyword evidence="2" id="KW-1185">Reference proteome</keyword>
<evidence type="ECO:0000313" key="1">
    <source>
        <dbReference type="EMBL" id="SCL27430.1"/>
    </source>
</evidence>
<dbReference type="RefSeq" id="WP_176731744.1">
    <property type="nucleotide sequence ID" value="NZ_FMHV01000002.1"/>
</dbReference>
<evidence type="ECO:0000313" key="2">
    <source>
        <dbReference type="Proteomes" id="UP000199413"/>
    </source>
</evidence>